<dbReference type="Gene3D" id="3.30.70.270">
    <property type="match status" value="1"/>
</dbReference>
<dbReference type="EMBL" id="JAVXUR010000002">
    <property type="protein sequence ID" value="MDT8879179.1"/>
    <property type="molecule type" value="Genomic_DNA"/>
</dbReference>
<dbReference type="InterPro" id="IPR043128">
    <property type="entry name" value="Rev_trsase/Diguanyl_cyclase"/>
</dbReference>
<dbReference type="InterPro" id="IPR050706">
    <property type="entry name" value="Cyclic-di-GMP_PDE-like"/>
</dbReference>
<dbReference type="Pfam" id="PF00563">
    <property type="entry name" value="EAL"/>
    <property type="match status" value="1"/>
</dbReference>
<dbReference type="InterPro" id="IPR035965">
    <property type="entry name" value="PAS-like_dom_sf"/>
</dbReference>
<dbReference type="Proteomes" id="UP001255917">
    <property type="component" value="Unassembled WGS sequence"/>
</dbReference>
<dbReference type="CDD" id="cd01948">
    <property type="entry name" value="EAL"/>
    <property type="match status" value="1"/>
</dbReference>
<evidence type="ECO:0000313" key="3">
    <source>
        <dbReference type="EMBL" id="MDT8879179.1"/>
    </source>
</evidence>
<gene>
    <name evidence="3" type="ORF">RSO68_06835</name>
</gene>
<keyword evidence="3" id="KW-0378">Hydrolase</keyword>
<dbReference type="NCBIfam" id="TIGR00254">
    <property type="entry name" value="GGDEF"/>
    <property type="match status" value="1"/>
</dbReference>
<evidence type="ECO:0000259" key="1">
    <source>
        <dbReference type="PROSITE" id="PS50883"/>
    </source>
</evidence>
<accession>A0ABU3NDD0</accession>
<name>A0ABU3NDD0_9GAMM</name>
<organism evidence="3 4">
    <name type="scientific">Halomonas saccharevitans</name>
    <dbReference type="NCBI Taxonomy" id="416872"/>
    <lineage>
        <taxon>Bacteria</taxon>
        <taxon>Pseudomonadati</taxon>
        <taxon>Pseudomonadota</taxon>
        <taxon>Gammaproteobacteria</taxon>
        <taxon>Oceanospirillales</taxon>
        <taxon>Halomonadaceae</taxon>
        <taxon>Halomonas</taxon>
    </lineage>
</organism>
<dbReference type="PANTHER" id="PTHR33121:SF70">
    <property type="entry name" value="SIGNALING PROTEIN YKOW"/>
    <property type="match status" value="1"/>
</dbReference>
<feature type="domain" description="GGDEF" evidence="2">
    <location>
        <begin position="160"/>
        <end position="293"/>
    </location>
</feature>
<dbReference type="InterPro" id="IPR001633">
    <property type="entry name" value="EAL_dom"/>
</dbReference>
<comment type="caution">
    <text evidence="3">The sequence shown here is derived from an EMBL/GenBank/DDBJ whole genome shotgun (WGS) entry which is preliminary data.</text>
</comment>
<dbReference type="PROSITE" id="PS50883">
    <property type="entry name" value="EAL"/>
    <property type="match status" value="1"/>
</dbReference>
<feature type="domain" description="EAL" evidence="1">
    <location>
        <begin position="299"/>
        <end position="559"/>
    </location>
</feature>
<protein>
    <submittedName>
        <fullName evidence="3">GGDEF domain-containing phosphodiesterase</fullName>
        <ecNumber evidence="3">3.1.4.52</ecNumber>
    </submittedName>
</protein>
<dbReference type="PROSITE" id="PS50887">
    <property type="entry name" value="GGDEF"/>
    <property type="match status" value="1"/>
</dbReference>
<dbReference type="PANTHER" id="PTHR33121">
    <property type="entry name" value="CYCLIC DI-GMP PHOSPHODIESTERASE PDEF"/>
    <property type="match status" value="1"/>
</dbReference>
<dbReference type="InterPro" id="IPR029787">
    <property type="entry name" value="Nucleotide_cyclase"/>
</dbReference>
<dbReference type="SMART" id="SM00267">
    <property type="entry name" value="GGDEF"/>
    <property type="match status" value="1"/>
</dbReference>
<reference evidence="4" key="1">
    <citation type="submission" date="2023-07" db="EMBL/GenBank/DDBJ databases">
        <title>Substrates and metabolic shifts associated with increased methane emissions in unrestored hypersaline salterns.</title>
        <authorList>
            <person name="Bueno De Mesquita C.P."/>
            <person name="Tringe S.G."/>
        </authorList>
    </citation>
    <scope>NUCLEOTIDE SEQUENCE [LARGE SCALE GENOMIC DNA]</scope>
    <source>
        <strain evidence="4">I4</strain>
    </source>
</reference>
<dbReference type="Pfam" id="PF00990">
    <property type="entry name" value="GGDEF"/>
    <property type="match status" value="1"/>
</dbReference>
<dbReference type="SMART" id="SM00052">
    <property type="entry name" value="EAL"/>
    <property type="match status" value="1"/>
</dbReference>
<evidence type="ECO:0000259" key="2">
    <source>
        <dbReference type="PROSITE" id="PS50887"/>
    </source>
</evidence>
<dbReference type="SUPFAM" id="SSF141868">
    <property type="entry name" value="EAL domain-like"/>
    <property type="match status" value="1"/>
</dbReference>
<dbReference type="Gene3D" id="3.20.20.450">
    <property type="entry name" value="EAL domain"/>
    <property type="match status" value="1"/>
</dbReference>
<evidence type="ECO:0000313" key="4">
    <source>
        <dbReference type="Proteomes" id="UP001255917"/>
    </source>
</evidence>
<dbReference type="InterPro" id="IPR000160">
    <property type="entry name" value="GGDEF_dom"/>
</dbReference>
<dbReference type="SUPFAM" id="SSF55785">
    <property type="entry name" value="PYP-like sensor domain (PAS domain)"/>
    <property type="match status" value="1"/>
</dbReference>
<dbReference type="RefSeq" id="WP_315585915.1">
    <property type="nucleotide sequence ID" value="NZ_JAVXUR010000002.1"/>
</dbReference>
<keyword evidence="4" id="KW-1185">Reference proteome</keyword>
<sequence>MGVTSMQQPALLFRLLSEHVPLALAMLDVQDQVLWASTGLLELLDTSEGDLVGQRLTDIVRLVSWSPAHHEDAVSAAGHRWRSVWLASERLDASRMVLMAETIPEGAPAGVAKLLAFVDLQGSQADEVPPFSDPHTGLASQWVFEDRLRHAMRRADRHDQQLAVMLVRLNRANELRRSCGEPIMQTLLAQISRRLTGILRGEDSVAYLGGDRWAVLIEHPVSPESLQAAALRCLEAMEAPFTLGRPPLLLTLSIGIALYPDDGASSEQLMDRAGQALDQAHPAGHAFFDRRLKKVLSQRMALRHRLQEALLSPDRHFAVAYQPQFDLATGGCVGVEALVRWRDPRRGLVSPDEFLPMVAEMGQMVRLDRWVIEQVVTQHQRWQAVGAPLSGLTIAVNLDASLLEQSVFDGRPLDRFLRQRCSELDWLVLEMDGRALSREADTHSLLLRRLSRMGVRLVVDNLGSAPVDLIRLAMLPISQGKIGRELVHGLMDSSPFARQAISALSQCLKALQLGCIMVGVETEDELAAARRKGIDQVQGNLLGAPMTAEALVERLGGGFDPRERLEP</sequence>
<dbReference type="SUPFAM" id="SSF55073">
    <property type="entry name" value="Nucleotide cyclase"/>
    <property type="match status" value="1"/>
</dbReference>
<dbReference type="CDD" id="cd01949">
    <property type="entry name" value="GGDEF"/>
    <property type="match status" value="1"/>
</dbReference>
<dbReference type="GO" id="GO:0071111">
    <property type="term" value="F:cyclic-guanylate-specific phosphodiesterase activity"/>
    <property type="evidence" value="ECO:0007669"/>
    <property type="project" value="UniProtKB-EC"/>
</dbReference>
<proteinExistence type="predicted"/>
<dbReference type="InterPro" id="IPR035919">
    <property type="entry name" value="EAL_sf"/>
</dbReference>
<dbReference type="EC" id="3.1.4.52" evidence="3"/>